<feature type="domain" description="ATPase dynein-related AAA" evidence="1">
    <location>
        <begin position="169"/>
        <end position="289"/>
    </location>
</feature>
<sequence>MSAVQVQDTPAKETITCHWCSCEFHHLKSHLQGKCTGIPEEHKSSTVEDIIAAYTTQFPDAPTISPLAIKTIQARKQEIQAAESKAPTVKVGYIGTEEYKVEMVAAHELLGVDLKNLSTALNQPLKVSVNVNTPFPEFVPVAKDNYVYGDFELIKDVLMMMELGIPGYLWGHAGTGKTSLPTQLCALMNRPVIRSQHTASTEEAHISGQILARDGSTYFEPGLLALAMRHGWVYLADEYDFAFPQILGIYQPVLEGEGLVIKEATPEWRRVAPHKRFAFIATGNTNGSGDETGLYQGTNLQNAANFSRFGIVSKVHYMSQRAETNMLVKAGATDDFAQKLVRFATLIREGYETSVISQPIGPRELLLSLQVGIRRGDIPAGLQRAFINKLPSASAQAAREIADRIFV</sequence>
<evidence type="ECO:0000313" key="2">
    <source>
        <dbReference type="EMBL" id="MEE9657510.1"/>
    </source>
</evidence>
<dbReference type="InterPro" id="IPR011704">
    <property type="entry name" value="ATPase_dyneun-rel_AAA"/>
</dbReference>
<dbReference type="InterPro" id="IPR050764">
    <property type="entry name" value="CbbQ/NirQ/NorQ/GpvN"/>
</dbReference>
<organism evidence="2 3">
    <name type="scientific">Kluyvera ascorbata</name>
    <dbReference type="NCBI Taxonomy" id="51288"/>
    <lineage>
        <taxon>Bacteria</taxon>
        <taxon>Pseudomonadati</taxon>
        <taxon>Pseudomonadota</taxon>
        <taxon>Gammaproteobacteria</taxon>
        <taxon>Enterobacterales</taxon>
        <taxon>Enterobacteriaceae</taxon>
        <taxon>Kluyvera</taxon>
    </lineage>
</organism>
<dbReference type="Pfam" id="PF07728">
    <property type="entry name" value="AAA_5"/>
    <property type="match status" value="1"/>
</dbReference>
<dbReference type="PANTHER" id="PTHR42759:SF1">
    <property type="entry name" value="MAGNESIUM-CHELATASE SUBUNIT CHLD"/>
    <property type="match status" value="1"/>
</dbReference>
<dbReference type="Proteomes" id="UP001331691">
    <property type="component" value="Unassembled WGS sequence"/>
</dbReference>
<evidence type="ECO:0000259" key="1">
    <source>
        <dbReference type="Pfam" id="PF07728"/>
    </source>
</evidence>
<proteinExistence type="predicted"/>
<accession>A0AB35XDS1</accession>
<dbReference type="SUPFAM" id="SSF52540">
    <property type="entry name" value="P-loop containing nucleoside triphosphate hydrolases"/>
    <property type="match status" value="1"/>
</dbReference>
<dbReference type="EMBL" id="JAZKKV010000004">
    <property type="protein sequence ID" value="MEE9657510.1"/>
    <property type="molecule type" value="Genomic_DNA"/>
</dbReference>
<dbReference type="GO" id="GO:0016887">
    <property type="term" value="F:ATP hydrolysis activity"/>
    <property type="evidence" value="ECO:0007669"/>
    <property type="project" value="InterPro"/>
</dbReference>
<dbReference type="PANTHER" id="PTHR42759">
    <property type="entry name" value="MOXR FAMILY PROTEIN"/>
    <property type="match status" value="1"/>
</dbReference>
<evidence type="ECO:0000313" key="3">
    <source>
        <dbReference type="Proteomes" id="UP001331691"/>
    </source>
</evidence>
<dbReference type="Gene3D" id="3.40.50.300">
    <property type="entry name" value="P-loop containing nucleotide triphosphate hydrolases"/>
    <property type="match status" value="1"/>
</dbReference>
<reference evidence="2 3" key="1">
    <citation type="submission" date="2023-10" db="EMBL/GenBank/DDBJ databases">
        <title>Wastewater isolates of ESBL- and carbapenemase-producing Gram-negative bacteria from New Zealand.</title>
        <authorList>
            <person name="Straub C."/>
            <person name="Weaver L."/>
            <person name="Cornelius A."/>
            <person name="Mcgill E."/>
            <person name="Dyet K."/>
            <person name="White L."/>
            <person name="Pattis I."/>
        </authorList>
    </citation>
    <scope>NUCLEOTIDE SEQUENCE [LARGE SCALE GENOMIC DNA]</scope>
    <source>
        <strain evidence="2 3">ESBL09</strain>
    </source>
</reference>
<comment type="caution">
    <text evidence="2">The sequence shown here is derived from an EMBL/GenBank/DDBJ whole genome shotgun (WGS) entry which is preliminary data.</text>
</comment>
<keyword evidence="3" id="KW-1185">Reference proteome</keyword>
<dbReference type="InterPro" id="IPR027417">
    <property type="entry name" value="P-loop_NTPase"/>
</dbReference>
<name>A0AB35XDS1_9ENTR</name>
<dbReference type="AlphaFoldDB" id="A0AB35XDS1"/>
<gene>
    <name evidence="2" type="ORF">V4836_26000</name>
</gene>
<dbReference type="GO" id="GO:0005524">
    <property type="term" value="F:ATP binding"/>
    <property type="evidence" value="ECO:0007669"/>
    <property type="project" value="InterPro"/>
</dbReference>
<dbReference type="RefSeq" id="WP_063160631.1">
    <property type="nucleotide sequence ID" value="NZ_JAZKKV010000004.1"/>
</dbReference>
<protein>
    <submittedName>
        <fullName evidence="2">AAA family ATPase</fullName>
    </submittedName>
</protein>